<dbReference type="AlphaFoldDB" id="A0A0A9A256"/>
<accession>A0A0A9A256</accession>
<organism evidence="1">
    <name type="scientific">Arundo donax</name>
    <name type="common">Giant reed</name>
    <name type="synonym">Donax arundinaceus</name>
    <dbReference type="NCBI Taxonomy" id="35708"/>
    <lineage>
        <taxon>Eukaryota</taxon>
        <taxon>Viridiplantae</taxon>
        <taxon>Streptophyta</taxon>
        <taxon>Embryophyta</taxon>
        <taxon>Tracheophyta</taxon>
        <taxon>Spermatophyta</taxon>
        <taxon>Magnoliopsida</taxon>
        <taxon>Liliopsida</taxon>
        <taxon>Poales</taxon>
        <taxon>Poaceae</taxon>
        <taxon>PACMAD clade</taxon>
        <taxon>Arundinoideae</taxon>
        <taxon>Arundineae</taxon>
        <taxon>Arundo</taxon>
    </lineage>
</organism>
<evidence type="ECO:0000313" key="1">
    <source>
        <dbReference type="EMBL" id="JAD44043.1"/>
    </source>
</evidence>
<reference evidence="1" key="1">
    <citation type="submission" date="2014-09" db="EMBL/GenBank/DDBJ databases">
        <authorList>
            <person name="Magalhaes I.L.F."/>
            <person name="Oliveira U."/>
            <person name="Santos F.R."/>
            <person name="Vidigal T.H.D.A."/>
            <person name="Brescovit A.D."/>
            <person name="Santos A.J."/>
        </authorList>
    </citation>
    <scope>NUCLEOTIDE SEQUENCE</scope>
    <source>
        <tissue evidence="1">Shoot tissue taken approximately 20 cm above the soil surface</tissue>
    </source>
</reference>
<protein>
    <submittedName>
        <fullName evidence="1">Uncharacterized protein</fullName>
    </submittedName>
</protein>
<name>A0A0A9A256_ARUDO</name>
<dbReference type="EMBL" id="GBRH01253852">
    <property type="protein sequence ID" value="JAD44043.1"/>
    <property type="molecule type" value="Transcribed_RNA"/>
</dbReference>
<proteinExistence type="predicted"/>
<sequence>MIYWTSDCIFRYISRFTKIFRSLKQHQEFLNLSKTPSN</sequence>
<reference evidence="1" key="2">
    <citation type="journal article" date="2015" name="Data Brief">
        <title>Shoot transcriptome of the giant reed, Arundo donax.</title>
        <authorList>
            <person name="Barrero R.A."/>
            <person name="Guerrero F.D."/>
            <person name="Moolhuijzen P."/>
            <person name="Goolsby J.A."/>
            <person name="Tidwell J."/>
            <person name="Bellgard S.E."/>
            <person name="Bellgard M.I."/>
        </authorList>
    </citation>
    <scope>NUCLEOTIDE SEQUENCE</scope>
    <source>
        <tissue evidence="1">Shoot tissue taken approximately 20 cm above the soil surface</tissue>
    </source>
</reference>